<gene>
    <name evidence="7" type="ORF">B0H16DRAFT_1497082</name>
</gene>
<dbReference type="AlphaFoldDB" id="A0AAD7K9H3"/>
<accession>A0AAD7K9H3</accession>
<reference evidence="7" key="1">
    <citation type="submission" date="2023-03" db="EMBL/GenBank/DDBJ databases">
        <title>Massive genome expansion in bonnet fungi (Mycena s.s.) driven by repeated elements and novel gene families across ecological guilds.</title>
        <authorList>
            <consortium name="Lawrence Berkeley National Laboratory"/>
            <person name="Harder C.B."/>
            <person name="Miyauchi S."/>
            <person name="Viragh M."/>
            <person name="Kuo A."/>
            <person name="Thoen E."/>
            <person name="Andreopoulos B."/>
            <person name="Lu D."/>
            <person name="Skrede I."/>
            <person name="Drula E."/>
            <person name="Henrissat B."/>
            <person name="Morin E."/>
            <person name="Kohler A."/>
            <person name="Barry K."/>
            <person name="LaButti K."/>
            <person name="Morin E."/>
            <person name="Salamov A."/>
            <person name="Lipzen A."/>
            <person name="Mereny Z."/>
            <person name="Hegedus B."/>
            <person name="Baldrian P."/>
            <person name="Stursova M."/>
            <person name="Weitz H."/>
            <person name="Taylor A."/>
            <person name="Grigoriev I.V."/>
            <person name="Nagy L.G."/>
            <person name="Martin F."/>
            <person name="Kauserud H."/>
        </authorList>
    </citation>
    <scope>NUCLEOTIDE SEQUENCE</scope>
    <source>
        <strain evidence="7">CBHHK182m</strain>
    </source>
</reference>
<feature type="compositionally biased region" description="Gly residues" evidence="6">
    <location>
        <begin position="320"/>
        <end position="332"/>
    </location>
</feature>
<dbReference type="Proteomes" id="UP001215598">
    <property type="component" value="Unassembled WGS sequence"/>
</dbReference>
<protein>
    <submittedName>
        <fullName evidence="7">Uncharacterized protein</fullName>
    </submittedName>
</protein>
<comment type="subcellular location">
    <subcellularLocation>
        <location evidence="1">Nucleus</location>
    </subcellularLocation>
</comment>
<dbReference type="GO" id="GO:0008380">
    <property type="term" value="P:RNA splicing"/>
    <property type="evidence" value="ECO:0007669"/>
    <property type="project" value="UniProtKB-KW"/>
</dbReference>
<evidence type="ECO:0000256" key="1">
    <source>
        <dbReference type="ARBA" id="ARBA00004123"/>
    </source>
</evidence>
<dbReference type="GO" id="GO:0006397">
    <property type="term" value="P:mRNA processing"/>
    <property type="evidence" value="ECO:0007669"/>
    <property type="project" value="UniProtKB-KW"/>
</dbReference>
<evidence type="ECO:0000256" key="2">
    <source>
        <dbReference type="ARBA" id="ARBA00010313"/>
    </source>
</evidence>
<evidence type="ECO:0000313" key="8">
    <source>
        <dbReference type="Proteomes" id="UP001215598"/>
    </source>
</evidence>
<feature type="region of interest" description="Disordered" evidence="6">
    <location>
        <begin position="147"/>
        <end position="359"/>
    </location>
</feature>
<evidence type="ECO:0000256" key="5">
    <source>
        <dbReference type="ARBA" id="ARBA00023242"/>
    </source>
</evidence>
<evidence type="ECO:0000313" key="7">
    <source>
        <dbReference type="EMBL" id="KAJ7781101.1"/>
    </source>
</evidence>
<sequence length="359" mass="39897">MDLPTPRELELETLLRQRDTQVSELGDEVTRLRKYVLAQPEPSITDPISLPPALTALLLPHLNSTPKSSASTSSTAALTQRTRLLQEENDELYQLLRQSETGKLKEEVRGLRRLVERLEGALRESHEVVVSLSTELDKSYEAILTTAPRAEKSHSRSPRNSYHVALPTGNGNASNGPANSKLPPTGPRAHKKPRLSESHAVDAPPSGPGPSSKAHHSHSVSTSSSSRPDARISMAASTREQSPRPPTEHRGKANHTTRMDVDEPKPRPRSPTEERDRDVLPHKDMRHKDRERERRDDRERDRERERDRDGGRRERRNGNGNFGGGGGRGSGGARRSERGPPVNNAYQGADRTLKERLGL</sequence>
<dbReference type="InterPro" id="IPR033757">
    <property type="entry name" value="WTAP"/>
</dbReference>
<feature type="compositionally biased region" description="Basic and acidic residues" evidence="6">
    <location>
        <begin position="246"/>
        <end position="312"/>
    </location>
</feature>
<dbReference type="EMBL" id="JARKIB010000004">
    <property type="protein sequence ID" value="KAJ7781101.1"/>
    <property type="molecule type" value="Genomic_DNA"/>
</dbReference>
<proteinExistence type="inferred from homology"/>
<dbReference type="Pfam" id="PF17098">
    <property type="entry name" value="Wtap"/>
    <property type="match status" value="1"/>
</dbReference>
<organism evidence="7 8">
    <name type="scientific">Mycena metata</name>
    <dbReference type="NCBI Taxonomy" id="1033252"/>
    <lineage>
        <taxon>Eukaryota</taxon>
        <taxon>Fungi</taxon>
        <taxon>Dikarya</taxon>
        <taxon>Basidiomycota</taxon>
        <taxon>Agaricomycotina</taxon>
        <taxon>Agaricomycetes</taxon>
        <taxon>Agaricomycetidae</taxon>
        <taxon>Agaricales</taxon>
        <taxon>Marasmiineae</taxon>
        <taxon>Mycenaceae</taxon>
        <taxon>Mycena</taxon>
    </lineage>
</organism>
<comment type="caution">
    <text evidence="7">The sequence shown here is derived from an EMBL/GenBank/DDBJ whole genome shotgun (WGS) entry which is preliminary data.</text>
</comment>
<name>A0AAD7K9H3_9AGAR</name>
<feature type="compositionally biased region" description="Low complexity" evidence="6">
    <location>
        <begin position="169"/>
        <end position="180"/>
    </location>
</feature>
<evidence type="ECO:0000256" key="3">
    <source>
        <dbReference type="ARBA" id="ARBA00022664"/>
    </source>
</evidence>
<dbReference type="GO" id="GO:0016556">
    <property type="term" value="P:mRNA modification"/>
    <property type="evidence" value="ECO:0007669"/>
    <property type="project" value="InterPro"/>
</dbReference>
<evidence type="ECO:0000256" key="6">
    <source>
        <dbReference type="SAM" id="MobiDB-lite"/>
    </source>
</evidence>
<comment type="similarity">
    <text evidence="2">Belongs to the fl(2)d family.</text>
</comment>
<keyword evidence="4" id="KW-0508">mRNA splicing</keyword>
<keyword evidence="8" id="KW-1185">Reference proteome</keyword>
<evidence type="ECO:0000256" key="4">
    <source>
        <dbReference type="ARBA" id="ARBA00023187"/>
    </source>
</evidence>
<dbReference type="GO" id="GO:0000381">
    <property type="term" value="P:regulation of alternative mRNA splicing, via spliceosome"/>
    <property type="evidence" value="ECO:0007669"/>
    <property type="project" value="InterPro"/>
</dbReference>
<keyword evidence="5" id="KW-0539">Nucleus</keyword>
<dbReference type="GO" id="GO:0005634">
    <property type="term" value="C:nucleus"/>
    <property type="evidence" value="ECO:0007669"/>
    <property type="project" value="UniProtKB-SubCell"/>
</dbReference>
<keyword evidence="3" id="KW-0507">mRNA processing</keyword>